<dbReference type="CDD" id="cd10968">
    <property type="entry name" value="CE4_Mlr8448_like_5s"/>
    <property type="match status" value="1"/>
</dbReference>
<gene>
    <name evidence="7" type="ORF">FNA46_09485</name>
</gene>
<evidence type="ECO:0000313" key="8">
    <source>
        <dbReference type="Proteomes" id="UP000316801"/>
    </source>
</evidence>
<name>A0A549TBU5_9HYPH</name>
<organism evidence="7 8">
    <name type="scientific">Rhizobium straminoryzae</name>
    <dbReference type="NCBI Taxonomy" id="1387186"/>
    <lineage>
        <taxon>Bacteria</taxon>
        <taxon>Pseudomonadati</taxon>
        <taxon>Pseudomonadota</taxon>
        <taxon>Alphaproteobacteria</taxon>
        <taxon>Hyphomicrobiales</taxon>
        <taxon>Rhizobiaceae</taxon>
        <taxon>Rhizobium/Agrobacterium group</taxon>
        <taxon>Rhizobium</taxon>
    </lineage>
</organism>
<dbReference type="InterPro" id="IPR002509">
    <property type="entry name" value="NODB_dom"/>
</dbReference>
<dbReference type="PANTHER" id="PTHR34216:SF7">
    <property type="entry name" value="POLY-BETA-1,6-N-ACETYL-D-GLUCOSAMINE N-DEACETYLASE"/>
    <property type="match status" value="1"/>
</dbReference>
<dbReference type="SUPFAM" id="SSF88713">
    <property type="entry name" value="Glycoside hydrolase/deacetylase"/>
    <property type="match status" value="1"/>
</dbReference>
<reference evidence="7 8" key="1">
    <citation type="submission" date="2019-07" db="EMBL/GenBank/DDBJ databases">
        <title>Ln-dependent methylotrophs.</title>
        <authorList>
            <person name="Tani A."/>
        </authorList>
    </citation>
    <scope>NUCLEOTIDE SEQUENCE [LARGE SCALE GENOMIC DNA]</scope>
    <source>
        <strain evidence="7 8">SM12</strain>
    </source>
</reference>
<dbReference type="Proteomes" id="UP000316801">
    <property type="component" value="Unassembled WGS sequence"/>
</dbReference>
<evidence type="ECO:0000256" key="5">
    <source>
        <dbReference type="ARBA" id="ARBA00032976"/>
    </source>
</evidence>
<comment type="caution">
    <text evidence="7">The sequence shown here is derived from an EMBL/GenBank/DDBJ whole genome shotgun (WGS) entry which is preliminary data.</text>
</comment>
<dbReference type="AlphaFoldDB" id="A0A549TBU5"/>
<dbReference type="Gene3D" id="3.20.20.370">
    <property type="entry name" value="Glycoside hydrolase/deacetylase"/>
    <property type="match status" value="1"/>
</dbReference>
<evidence type="ECO:0000256" key="2">
    <source>
        <dbReference type="ARBA" id="ARBA00010973"/>
    </source>
</evidence>
<sequence length="354" mass="39230">MRNSIDALWRRRLRRGLIVCGLEASALLARAGIGKRFGGAGAIFALHHVRPVEQRPSAPNRHLEITPDFLESVICRLAQEGYDVIRLEDVPQRLTTPQSRPFACFTLDDGYRDNRDHALPVFERHGVPFTLFVTRGFAERTHSIWWETLADLLNARTRLRADLGRGEEDINLSTAKARLDAFDRFARRLRQGDETETVAWLDGLASRHGIDPLEITRRLTLDGGELAELARHPLVTLGAHTLSHRALGRLAEDESRAEMQGSADWLAALTGRRPATLAYPYGSAATLSAREPDLARTAGFTAAVTTQPGVVTRAHAAQLTALPRISLNGYYQRPRYVTALAAGIPFRLTGQRAP</sequence>
<dbReference type="Pfam" id="PF01522">
    <property type="entry name" value="Polysacc_deac_1"/>
    <property type="match status" value="2"/>
</dbReference>
<proteinExistence type="inferred from homology"/>
<dbReference type="PROSITE" id="PS51677">
    <property type="entry name" value="NODB"/>
    <property type="match status" value="1"/>
</dbReference>
<evidence type="ECO:0000256" key="1">
    <source>
        <dbReference type="ARBA" id="ARBA00003236"/>
    </source>
</evidence>
<keyword evidence="8" id="KW-1185">Reference proteome</keyword>
<dbReference type="InterPro" id="IPR051398">
    <property type="entry name" value="Polysacch_Deacetylase"/>
</dbReference>
<dbReference type="InterPro" id="IPR011330">
    <property type="entry name" value="Glyco_hydro/deAcase_b/a-brl"/>
</dbReference>
<dbReference type="PANTHER" id="PTHR34216">
    <property type="match status" value="1"/>
</dbReference>
<keyword evidence="4" id="KW-0732">Signal</keyword>
<evidence type="ECO:0000256" key="4">
    <source>
        <dbReference type="ARBA" id="ARBA00022729"/>
    </source>
</evidence>
<protein>
    <recommendedName>
        <fullName evidence="3">Chitooligosaccharide deacetylase</fullName>
    </recommendedName>
    <alternativeName>
        <fullName evidence="5">Nodulation protein B</fullName>
    </alternativeName>
</protein>
<dbReference type="RefSeq" id="WP_143124946.1">
    <property type="nucleotide sequence ID" value="NZ_VJMG01000021.1"/>
</dbReference>
<evidence type="ECO:0000313" key="7">
    <source>
        <dbReference type="EMBL" id="TRL39367.1"/>
    </source>
</evidence>
<dbReference type="EMBL" id="VJMG01000021">
    <property type="protein sequence ID" value="TRL39367.1"/>
    <property type="molecule type" value="Genomic_DNA"/>
</dbReference>
<comment type="function">
    <text evidence="1">Is involved in generating a small heat-stable compound (Nod), an acylated oligomer of N-acetylglucosamine, that stimulates mitosis in various plant protoplasts.</text>
</comment>
<feature type="domain" description="NodB homology" evidence="6">
    <location>
        <begin position="101"/>
        <end position="354"/>
    </location>
</feature>
<comment type="similarity">
    <text evidence="2">Belongs to the polysaccharide deacetylase family.</text>
</comment>
<evidence type="ECO:0000259" key="6">
    <source>
        <dbReference type="PROSITE" id="PS51677"/>
    </source>
</evidence>
<accession>A0A549TBU5</accession>
<evidence type="ECO:0000256" key="3">
    <source>
        <dbReference type="ARBA" id="ARBA00020071"/>
    </source>
</evidence>
<dbReference type="GO" id="GO:0016810">
    <property type="term" value="F:hydrolase activity, acting on carbon-nitrogen (but not peptide) bonds"/>
    <property type="evidence" value="ECO:0007669"/>
    <property type="project" value="InterPro"/>
</dbReference>
<dbReference type="GO" id="GO:0005975">
    <property type="term" value="P:carbohydrate metabolic process"/>
    <property type="evidence" value="ECO:0007669"/>
    <property type="project" value="InterPro"/>
</dbReference>